<comment type="caution">
    <text evidence="4">The sequence shown here is derived from an EMBL/GenBank/DDBJ whole genome shotgun (WGS) entry which is preliminary data.</text>
</comment>
<dbReference type="SUPFAM" id="SSF74653">
    <property type="entry name" value="TolA/TonB C-terminal domain"/>
    <property type="match status" value="1"/>
</dbReference>
<feature type="signal peptide" evidence="2">
    <location>
        <begin position="1"/>
        <end position="21"/>
    </location>
</feature>
<feature type="domain" description="TonB C-terminal" evidence="3">
    <location>
        <begin position="37"/>
        <end position="132"/>
    </location>
</feature>
<proteinExistence type="inferred from homology"/>
<evidence type="ECO:0000313" key="4">
    <source>
        <dbReference type="EMBL" id="MDQ9090214.1"/>
    </source>
</evidence>
<keyword evidence="1" id="KW-0735">Signal-anchor</keyword>
<evidence type="ECO:0000313" key="5">
    <source>
        <dbReference type="Proteomes" id="UP001226574"/>
    </source>
</evidence>
<accession>A0ABU1B6L6</accession>
<keyword evidence="1" id="KW-0997">Cell inner membrane</keyword>
<dbReference type="InterPro" id="IPR003538">
    <property type="entry name" value="TonB"/>
</dbReference>
<dbReference type="EMBL" id="JAVIFY010000001">
    <property type="protein sequence ID" value="MDQ9090214.1"/>
    <property type="molecule type" value="Genomic_DNA"/>
</dbReference>
<dbReference type="RefSeq" id="WP_309038187.1">
    <property type="nucleotide sequence ID" value="NZ_JAVIFY010000001.1"/>
</dbReference>
<comment type="function">
    <text evidence="1">Interacts with outer membrane receptor proteins that carry out high-affinity binding and energy dependent uptake into the periplasmic space of specific substrates. It could act to transduce energy from the cytoplasmic membrane to specific energy-requiring processes in the outer membrane, resulting in the release into the periplasm of ligands bound by these outer membrane proteins.</text>
</comment>
<evidence type="ECO:0000259" key="3">
    <source>
        <dbReference type="PROSITE" id="PS52015"/>
    </source>
</evidence>
<dbReference type="Gene3D" id="3.30.1150.10">
    <property type="match status" value="1"/>
</dbReference>
<comment type="similarity">
    <text evidence="1">Belongs to the TonB family.</text>
</comment>
<keyword evidence="5" id="KW-1185">Reference proteome</keyword>
<gene>
    <name evidence="4" type="ORF">RC083_01265</name>
</gene>
<keyword evidence="1" id="KW-0813">Transport</keyword>
<name>A0ABU1B6L6_PSEHA</name>
<dbReference type="PROSITE" id="PS52015">
    <property type="entry name" value="TONB_CTD"/>
    <property type="match status" value="1"/>
</dbReference>
<sequence>MIKKYSLGGLALLLVSTLTVAKTIYADVQVTPLKPLKNHTVWVRANQNTPKYPIALAKSGVRGCVVYSFDVDQHGDMNNIELMAAVPSRGLAKETKKLLKSWHWQVAEGQQAALEHKVIRLDFCIGGDSEEQAQQQCIAQSQLACSLSD</sequence>
<keyword evidence="2" id="KW-0732">Signal</keyword>
<evidence type="ECO:0000256" key="2">
    <source>
        <dbReference type="SAM" id="SignalP"/>
    </source>
</evidence>
<keyword evidence="1" id="KW-1003">Cell membrane</keyword>
<keyword evidence="1" id="KW-0472">Membrane</keyword>
<reference evidence="4 5" key="1">
    <citation type="submission" date="2023-08" db="EMBL/GenBank/DDBJ databases">
        <title>Pseudoalteromonas haloplanktis LL1 genome.</title>
        <authorList>
            <person name="Wu S."/>
        </authorList>
    </citation>
    <scope>NUCLEOTIDE SEQUENCE [LARGE SCALE GENOMIC DNA]</scope>
    <source>
        <strain evidence="4 5">LL1</strain>
    </source>
</reference>
<protein>
    <recommendedName>
        <fullName evidence="1">Protein TonB</fullName>
    </recommendedName>
</protein>
<feature type="chain" id="PRO_5047060399" description="Protein TonB" evidence="2">
    <location>
        <begin position="22"/>
        <end position="149"/>
    </location>
</feature>
<dbReference type="Proteomes" id="UP001226574">
    <property type="component" value="Unassembled WGS sequence"/>
</dbReference>
<evidence type="ECO:0000256" key="1">
    <source>
        <dbReference type="RuleBase" id="RU362123"/>
    </source>
</evidence>
<keyword evidence="1" id="KW-0812">Transmembrane</keyword>
<keyword evidence="1" id="KW-0653">Protein transport</keyword>
<dbReference type="InterPro" id="IPR037682">
    <property type="entry name" value="TonB_C"/>
</dbReference>
<organism evidence="4 5">
    <name type="scientific">Pseudoalteromonas haloplanktis</name>
    <name type="common">Alteromonas haloplanktis</name>
    <dbReference type="NCBI Taxonomy" id="228"/>
    <lineage>
        <taxon>Bacteria</taxon>
        <taxon>Pseudomonadati</taxon>
        <taxon>Pseudomonadota</taxon>
        <taxon>Gammaproteobacteria</taxon>
        <taxon>Alteromonadales</taxon>
        <taxon>Pseudoalteromonadaceae</taxon>
        <taxon>Pseudoalteromonas</taxon>
    </lineage>
</organism>
<comment type="subcellular location">
    <subcellularLocation>
        <location evidence="1">Cell inner membrane</location>
        <topology evidence="1">Single-pass membrane protein</topology>
        <orientation evidence="1">Periplasmic side</orientation>
    </subcellularLocation>
</comment>
<dbReference type="PRINTS" id="PR01374">
    <property type="entry name" value="TONBPROTEIN"/>
</dbReference>
<dbReference type="Pfam" id="PF03544">
    <property type="entry name" value="TonB_C"/>
    <property type="match status" value="1"/>
</dbReference>